<dbReference type="PANTHER" id="PTHR36928">
    <property type="entry name" value="PHOSPHATASE YCDX-RELATED"/>
    <property type="match status" value="1"/>
</dbReference>
<keyword evidence="3" id="KW-1185">Reference proteome</keyword>
<comment type="caution">
    <text evidence="2">The sequence shown here is derived from an EMBL/GenBank/DDBJ whole genome shotgun (WGS) entry which is preliminary data.</text>
</comment>
<proteinExistence type="predicted"/>
<dbReference type="InterPro" id="IPR050243">
    <property type="entry name" value="PHP_phosphatase"/>
</dbReference>
<protein>
    <submittedName>
        <fullName evidence="2">Hydrolase</fullName>
    </submittedName>
</protein>
<name>A0AB73T963_9FIRM</name>
<dbReference type="AlphaFoldDB" id="A0AB73T963"/>
<dbReference type="SUPFAM" id="SSF89550">
    <property type="entry name" value="PHP domain-like"/>
    <property type="match status" value="1"/>
</dbReference>
<evidence type="ECO:0000313" key="3">
    <source>
        <dbReference type="Proteomes" id="UP000245412"/>
    </source>
</evidence>
<dbReference type="Gene3D" id="3.20.20.140">
    <property type="entry name" value="Metal-dependent hydrolases"/>
    <property type="match status" value="1"/>
</dbReference>
<evidence type="ECO:0000259" key="1">
    <source>
        <dbReference type="Pfam" id="PF02811"/>
    </source>
</evidence>
<dbReference type="Proteomes" id="UP000245412">
    <property type="component" value="Unassembled WGS sequence"/>
</dbReference>
<dbReference type="NCBIfam" id="NF006702">
    <property type="entry name" value="PRK09248.1"/>
    <property type="match status" value="1"/>
</dbReference>
<sequence>MQYVLDSHTHTIASGHAYSTVHEMAGAAADKGLKLLGITEHSMAMPGTCMEYYFMNLRIMPREIYGVEVMFGTEVNVMDFDGKLDMDEYLLKQMDVVIASLHTPCIRPGTAQENTRALVKAMQNQYVDIIGHPDDSRYPLHYEELVKAAGENHVLLELNNNSLHPLGARTNPIPNDVELLDLCMKYEVPVILGSDAHTQEDVGNHCFLDPLLECMGFPQELIVNRSVEEYKKYINRYRKRSQ</sequence>
<feature type="domain" description="PHP" evidence="1">
    <location>
        <begin position="6"/>
        <end position="160"/>
    </location>
</feature>
<dbReference type="PANTHER" id="PTHR36928:SF1">
    <property type="entry name" value="PHOSPHATASE YCDX-RELATED"/>
    <property type="match status" value="1"/>
</dbReference>
<dbReference type="InterPro" id="IPR004013">
    <property type="entry name" value="PHP_dom"/>
</dbReference>
<dbReference type="CDD" id="cd07437">
    <property type="entry name" value="PHP_HisPPase_Ycdx_like"/>
    <property type="match status" value="1"/>
</dbReference>
<keyword evidence="2" id="KW-0378">Hydrolase</keyword>
<dbReference type="GO" id="GO:0008270">
    <property type="term" value="F:zinc ion binding"/>
    <property type="evidence" value="ECO:0007669"/>
    <property type="project" value="TreeGrafter"/>
</dbReference>
<accession>A0AB73T963</accession>
<dbReference type="EMBL" id="QGGY01000001">
    <property type="protein sequence ID" value="PWJ78667.1"/>
    <property type="molecule type" value="Genomic_DNA"/>
</dbReference>
<dbReference type="GO" id="GO:0005829">
    <property type="term" value="C:cytosol"/>
    <property type="evidence" value="ECO:0007669"/>
    <property type="project" value="TreeGrafter"/>
</dbReference>
<reference evidence="2 3" key="1">
    <citation type="submission" date="2018-05" db="EMBL/GenBank/DDBJ databases">
        <authorList>
            <person name="Goeker M."/>
            <person name="Huntemann M."/>
            <person name="Clum A."/>
            <person name="Pillay M."/>
            <person name="Palaniappan K."/>
            <person name="Varghese N."/>
            <person name="Mikhailova N."/>
            <person name="Stamatis D."/>
            <person name="Reddy T."/>
            <person name="Daum C."/>
            <person name="Shapiro N."/>
            <person name="Ivanova N."/>
            <person name="Kyrpides N."/>
            <person name="Woyke T."/>
        </authorList>
    </citation>
    <scope>NUCLEOTIDE SEQUENCE [LARGE SCALE GENOMIC DNA]</scope>
    <source>
        <strain evidence="2 3">DSM 26524</strain>
    </source>
</reference>
<dbReference type="InterPro" id="IPR016195">
    <property type="entry name" value="Pol/histidinol_Pase-like"/>
</dbReference>
<dbReference type="RefSeq" id="WP_109624122.1">
    <property type="nucleotide sequence ID" value="NZ_JANKBI010000001.1"/>
</dbReference>
<organism evidence="2 3">
    <name type="scientific">Murimonas intestini</name>
    <dbReference type="NCBI Taxonomy" id="1337051"/>
    <lineage>
        <taxon>Bacteria</taxon>
        <taxon>Bacillati</taxon>
        <taxon>Bacillota</taxon>
        <taxon>Clostridia</taxon>
        <taxon>Lachnospirales</taxon>
        <taxon>Lachnospiraceae</taxon>
        <taxon>Murimonas</taxon>
    </lineage>
</organism>
<gene>
    <name evidence="2" type="ORF">C7383_10135</name>
</gene>
<evidence type="ECO:0000313" key="2">
    <source>
        <dbReference type="EMBL" id="PWJ78667.1"/>
    </source>
</evidence>
<dbReference type="GO" id="GO:0042578">
    <property type="term" value="F:phosphoric ester hydrolase activity"/>
    <property type="evidence" value="ECO:0007669"/>
    <property type="project" value="TreeGrafter"/>
</dbReference>
<dbReference type="Pfam" id="PF02811">
    <property type="entry name" value="PHP"/>
    <property type="match status" value="1"/>
</dbReference>